<evidence type="ECO:0000259" key="3">
    <source>
        <dbReference type="Pfam" id="PF08546"/>
    </source>
</evidence>
<dbReference type="GO" id="GO:0008677">
    <property type="term" value="F:2-dehydropantoate 2-reductase activity"/>
    <property type="evidence" value="ECO:0007669"/>
    <property type="project" value="TreeGrafter"/>
</dbReference>
<dbReference type="STRING" id="1714264.BTO30_16000"/>
<dbReference type="SUPFAM" id="SSF48179">
    <property type="entry name" value="6-phosphogluconate dehydrogenase C-terminal domain-like"/>
    <property type="match status" value="1"/>
</dbReference>
<dbReference type="GO" id="GO:0005737">
    <property type="term" value="C:cytoplasm"/>
    <property type="evidence" value="ECO:0007669"/>
    <property type="project" value="TreeGrafter"/>
</dbReference>
<dbReference type="Proteomes" id="UP000185568">
    <property type="component" value="Unassembled WGS sequence"/>
</dbReference>
<organism evidence="4 5">
    <name type="scientific">Domibacillus antri</name>
    <dbReference type="NCBI Taxonomy" id="1714264"/>
    <lineage>
        <taxon>Bacteria</taxon>
        <taxon>Bacillati</taxon>
        <taxon>Bacillota</taxon>
        <taxon>Bacilli</taxon>
        <taxon>Bacillales</taxon>
        <taxon>Bacillaceae</taxon>
        <taxon>Domibacillus</taxon>
    </lineage>
</organism>
<dbReference type="PANTHER" id="PTHR43765:SF2">
    <property type="entry name" value="2-DEHYDROPANTOATE 2-REDUCTASE"/>
    <property type="match status" value="1"/>
</dbReference>
<dbReference type="AlphaFoldDB" id="A0A1Q8Q1P4"/>
<keyword evidence="2" id="KW-0560">Oxidoreductase</keyword>
<evidence type="ECO:0000256" key="1">
    <source>
        <dbReference type="ARBA" id="ARBA00022857"/>
    </source>
</evidence>
<reference evidence="4 5" key="1">
    <citation type="submission" date="2016-12" db="EMBL/GenBank/DDBJ databases">
        <title>Domibacillus antri genome sequencing.</title>
        <authorList>
            <person name="Verma A."/>
            <person name="Krishnamurthi S."/>
        </authorList>
    </citation>
    <scope>NUCLEOTIDE SEQUENCE [LARGE SCALE GENOMIC DNA]</scope>
    <source>
        <strain evidence="4 5">XD80</strain>
    </source>
</reference>
<accession>A0A1Q8Q1P4</accession>
<dbReference type="Gene3D" id="1.10.1040.10">
    <property type="entry name" value="N-(1-d-carboxylethyl)-l-norvaline Dehydrogenase, domain 2"/>
    <property type="match status" value="1"/>
</dbReference>
<dbReference type="PANTHER" id="PTHR43765">
    <property type="entry name" value="2-DEHYDROPANTOATE 2-REDUCTASE-RELATED"/>
    <property type="match status" value="1"/>
</dbReference>
<dbReference type="InterPro" id="IPR013752">
    <property type="entry name" value="KPA_reductase"/>
</dbReference>
<evidence type="ECO:0000313" key="4">
    <source>
        <dbReference type="EMBL" id="OLN21238.1"/>
    </source>
</evidence>
<evidence type="ECO:0000313" key="5">
    <source>
        <dbReference type="Proteomes" id="UP000185568"/>
    </source>
</evidence>
<dbReference type="EMBL" id="MSDU01000062">
    <property type="protein sequence ID" value="OLN21238.1"/>
    <property type="molecule type" value="Genomic_DNA"/>
</dbReference>
<sequence length="59" mass="6905">MSGHHYSSMYHDVKKGRPTEIDYLNGSVINIAKRHGIPVPYNELLFHLIKMMENKKSDY</sequence>
<dbReference type="GO" id="GO:0050661">
    <property type="term" value="F:NADP binding"/>
    <property type="evidence" value="ECO:0007669"/>
    <property type="project" value="TreeGrafter"/>
</dbReference>
<protein>
    <recommendedName>
        <fullName evidence="3">Ketopantoate reductase C-terminal domain-containing protein</fullName>
    </recommendedName>
</protein>
<keyword evidence="5" id="KW-1185">Reference proteome</keyword>
<dbReference type="Pfam" id="PF08546">
    <property type="entry name" value="ApbA_C"/>
    <property type="match status" value="1"/>
</dbReference>
<keyword evidence="1" id="KW-0521">NADP</keyword>
<feature type="domain" description="Ketopantoate reductase C-terminal" evidence="3">
    <location>
        <begin position="4"/>
        <end position="53"/>
    </location>
</feature>
<evidence type="ECO:0000256" key="2">
    <source>
        <dbReference type="ARBA" id="ARBA00023002"/>
    </source>
</evidence>
<proteinExistence type="predicted"/>
<name>A0A1Q8Q1P4_9BACI</name>
<comment type="caution">
    <text evidence="4">The sequence shown here is derived from an EMBL/GenBank/DDBJ whole genome shotgun (WGS) entry which is preliminary data.</text>
</comment>
<dbReference type="InterPro" id="IPR008927">
    <property type="entry name" value="6-PGluconate_DH-like_C_sf"/>
</dbReference>
<gene>
    <name evidence="4" type="ORF">BTO30_16000</name>
</gene>
<dbReference type="InterPro" id="IPR013328">
    <property type="entry name" value="6PGD_dom2"/>
</dbReference>
<dbReference type="InterPro" id="IPR050838">
    <property type="entry name" value="Ketopantoate_reductase"/>
</dbReference>